<dbReference type="SUPFAM" id="SSF53187">
    <property type="entry name" value="Zn-dependent exopeptidases"/>
    <property type="match status" value="1"/>
</dbReference>
<dbReference type="InterPro" id="IPR051464">
    <property type="entry name" value="Peptidase_M42_aminopept"/>
</dbReference>
<dbReference type="GO" id="GO:0006508">
    <property type="term" value="P:proteolysis"/>
    <property type="evidence" value="ECO:0007669"/>
    <property type="project" value="UniProtKB-KW"/>
</dbReference>
<feature type="binding site" evidence="8">
    <location>
        <position position="317"/>
    </location>
    <ligand>
        <name>Zn(2+)</name>
        <dbReference type="ChEBI" id="CHEBI:29105"/>
        <label>2</label>
    </ligand>
</feature>
<dbReference type="PIRSF" id="PIRSF001123">
    <property type="entry name" value="PepA_GA"/>
    <property type="match status" value="1"/>
</dbReference>
<evidence type="ECO:0000256" key="8">
    <source>
        <dbReference type="PIRSR" id="PIRSR001123-2"/>
    </source>
</evidence>
<dbReference type="RefSeq" id="WP_089670143.1">
    <property type="nucleotide sequence ID" value="NZ_FOJA01000001.1"/>
</dbReference>
<evidence type="ECO:0000313" key="10">
    <source>
        <dbReference type="Proteomes" id="UP000198518"/>
    </source>
</evidence>
<accession>A0A1I0QR59</accession>
<feature type="binding site" evidence="8">
    <location>
        <position position="175"/>
    </location>
    <ligand>
        <name>Zn(2+)</name>
        <dbReference type="ChEBI" id="CHEBI:29105"/>
        <label>2</label>
    </ligand>
</feature>
<dbReference type="Proteomes" id="UP000198518">
    <property type="component" value="Unassembled WGS sequence"/>
</dbReference>
<keyword evidence="2" id="KW-0031">Aminopeptidase</keyword>
<evidence type="ECO:0000256" key="2">
    <source>
        <dbReference type="ARBA" id="ARBA00022438"/>
    </source>
</evidence>
<dbReference type="PANTHER" id="PTHR32481">
    <property type="entry name" value="AMINOPEPTIDASE"/>
    <property type="match status" value="1"/>
</dbReference>
<evidence type="ECO:0000256" key="6">
    <source>
        <dbReference type="PIRNR" id="PIRNR001123"/>
    </source>
</evidence>
<dbReference type="InterPro" id="IPR008007">
    <property type="entry name" value="Peptidase_M42"/>
</dbReference>
<feature type="binding site" evidence="8">
    <location>
        <position position="208"/>
    </location>
    <ligand>
        <name>Zn(2+)</name>
        <dbReference type="ChEBI" id="CHEBI:29105"/>
        <label>2</label>
    </ligand>
</feature>
<keyword evidence="5" id="KW-0378">Hydrolase</keyword>
<dbReference type="GO" id="GO:0004177">
    <property type="term" value="F:aminopeptidase activity"/>
    <property type="evidence" value="ECO:0007669"/>
    <property type="project" value="UniProtKB-UniRule"/>
</dbReference>
<evidence type="ECO:0000256" key="7">
    <source>
        <dbReference type="PIRSR" id="PIRSR001123-1"/>
    </source>
</evidence>
<comment type="similarity">
    <text evidence="1 6">Belongs to the peptidase M42 family.</text>
</comment>
<protein>
    <submittedName>
        <fullName evidence="9">Endoglucanase</fullName>
    </submittedName>
</protein>
<feature type="binding site" evidence="8">
    <location>
        <position position="230"/>
    </location>
    <ligand>
        <name>Zn(2+)</name>
        <dbReference type="ChEBI" id="CHEBI:29105"/>
        <label>1</label>
    </ligand>
</feature>
<dbReference type="GO" id="GO:0046872">
    <property type="term" value="F:metal ion binding"/>
    <property type="evidence" value="ECO:0007669"/>
    <property type="project" value="UniProtKB-UniRule"/>
</dbReference>
<evidence type="ECO:0000313" key="9">
    <source>
        <dbReference type="EMBL" id="SEW29845.1"/>
    </source>
</evidence>
<evidence type="ECO:0000256" key="1">
    <source>
        <dbReference type="ARBA" id="ARBA00006272"/>
    </source>
</evidence>
<dbReference type="AlphaFoldDB" id="A0A1I0QR59"/>
<dbReference type="Gene3D" id="3.40.630.10">
    <property type="entry name" value="Zn peptidases"/>
    <property type="match status" value="1"/>
</dbReference>
<evidence type="ECO:0000256" key="3">
    <source>
        <dbReference type="ARBA" id="ARBA00022670"/>
    </source>
</evidence>
<feature type="binding site" evidence="8">
    <location>
        <position position="175"/>
    </location>
    <ligand>
        <name>Zn(2+)</name>
        <dbReference type="ChEBI" id="CHEBI:29105"/>
        <label>1</label>
    </ligand>
</feature>
<dbReference type="STRING" id="355548.SAMN04487945_2869"/>
<organism evidence="9 10">
    <name type="scientific">Halobacterium jilantaiense</name>
    <dbReference type="NCBI Taxonomy" id="355548"/>
    <lineage>
        <taxon>Archaea</taxon>
        <taxon>Methanobacteriati</taxon>
        <taxon>Methanobacteriota</taxon>
        <taxon>Stenosarchaea group</taxon>
        <taxon>Halobacteria</taxon>
        <taxon>Halobacteriales</taxon>
        <taxon>Halobacteriaceae</taxon>
        <taxon>Halobacterium</taxon>
    </lineage>
</organism>
<proteinExistence type="inferred from homology"/>
<dbReference type="SUPFAM" id="SSF101821">
    <property type="entry name" value="Aminopeptidase/glucanase lid domain"/>
    <property type="match status" value="1"/>
</dbReference>
<sequence length="352" mass="36664">MDETRRAFLEDLLAARGPSGHETAAQRAWVEYVGEYADRVETDAYGNAVAVHEGGDTSVAFAGHADEIGFAVSEISGDGFLRISPVGGLDKTVTRGSQIRIETDDGPVNGVVGQAAVHLRGKKDEGVPSVTEQHVDIGAADEDEARDLVSVGDPGIVVAETQDLAGSRLNARGLDNRAGLWVAAEGFRRAVANDVDATVYAVSTVQEELGTKGAKMVAFDLDADAVVAVDVTHAADDPNYPADRASEVALGDGPTVTRGAANHPEVVAELREAAENGDLPLQVEAQRLTTGTDADAFFTAQGGVPTANLGVPNRYMHTPAEVVDTADLTAGADLLAAFAARASDRDSFAVEF</sequence>
<dbReference type="OrthoDB" id="30642at2157"/>
<reference evidence="9 10" key="1">
    <citation type="submission" date="2016-10" db="EMBL/GenBank/DDBJ databases">
        <authorList>
            <person name="de Groot N.N."/>
        </authorList>
    </citation>
    <scope>NUCLEOTIDE SEQUENCE [LARGE SCALE GENOMIC DNA]</scope>
    <source>
        <strain evidence="9 10">CGMCC 1.5337</strain>
    </source>
</reference>
<dbReference type="Gene3D" id="2.40.30.40">
    <property type="entry name" value="Peptidase M42, domain 2"/>
    <property type="match status" value="1"/>
</dbReference>
<dbReference type="PANTHER" id="PTHR32481:SF0">
    <property type="entry name" value="AMINOPEPTIDASE YPDE-RELATED"/>
    <property type="match status" value="1"/>
</dbReference>
<evidence type="ECO:0000256" key="4">
    <source>
        <dbReference type="ARBA" id="ARBA00022723"/>
    </source>
</evidence>
<feature type="binding site" evidence="8">
    <location>
        <position position="64"/>
    </location>
    <ligand>
        <name>Zn(2+)</name>
        <dbReference type="ChEBI" id="CHEBI:29105"/>
        <label>1</label>
    </ligand>
</feature>
<dbReference type="EMBL" id="FOJA01000001">
    <property type="protein sequence ID" value="SEW29845.1"/>
    <property type="molecule type" value="Genomic_DNA"/>
</dbReference>
<name>A0A1I0QR59_9EURY</name>
<evidence type="ECO:0000256" key="5">
    <source>
        <dbReference type="ARBA" id="ARBA00022801"/>
    </source>
</evidence>
<comment type="cofactor">
    <cofactor evidence="8">
        <name>a divalent metal cation</name>
        <dbReference type="ChEBI" id="CHEBI:60240"/>
    </cofactor>
    <text evidence="8">Binds 2 divalent metal cations per subunit.</text>
</comment>
<keyword evidence="10" id="KW-1185">Reference proteome</keyword>
<feature type="active site" description="Proton acceptor" evidence="7">
    <location>
        <position position="207"/>
    </location>
</feature>
<dbReference type="InterPro" id="IPR023367">
    <property type="entry name" value="Peptidase_M42_dom2"/>
</dbReference>
<gene>
    <name evidence="9" type="ORF">SAMN04487945_2869</name>
</gene>
<keyword evidence="4 8" id="KW-0479">Metal-binding</keyword>
<keyword evidence="3" id="KW-0645">Protease</keyword>
<dbReference type="Pfam" id="PF05343">
    <property type="entry name" value="Peptidase_M42"/>
    <property type="match status" value="1"/>
</dbReference>